<sequence length="255" mass="29003">MKLKKTTCGILSLIILNSCVVQHHPCNTIAKNQNTNSVDFDIVKAKFPLLKKNLSSANSLFVTVSNLKNKTSVSSYLSDVRGDTLVISSALKNNRTRERMVVNYEFPTSILSQSEAKKLEDGKYQITYKSNFGEKSIQNLIYNLEIISIDNGQIYLYTGKLIDQEGTEVSFVLQTDPLATLALFAVVNYSSSISSKWDHFFNLCRDRYNKYKRVCEDQDPPKKAEIIHTFKRPLLEIGNFKIGEEYIEDCEIVCK</sequence>
<feature type="chain" id="PRO_5010741874" description="Lipoprotein" evidence="1">
    <location>
        <begin position="24"/>
        <end position="255"/>
    </location>
</feature>
<dbReference type="RefSeq" id="WP_084373793.1">
    <property type="nucleotide sequence ID" value="NZ_FWYF01000003.1"/>
</dbReference>
<feature type="signal peptide" evidence="1">
    <location>
        <begin position="1"/>
        <end position="23"/>
    </location>
</feature>
<proteinExistence type="predicted"/>
<evidence type="ECO:0000313" key="2">
    <source>
        <dbReference type="EMBL" id="SMD36948.1"/>
    </source>
</evidence>
<evidence type="ECO:0008006" key="4">
    <source>
        <dbReference type="Google" id="ProtNLM"/>
    </source>
</evidence>
<dbReference type="AlphaFoldDB" id="A0A1W2GKT1"/>
<dbReference type="Proteomes" id="UP000192472">
    <property type="component" value="Unassembled WGS sequence"/>
</dbReference>
<dbReference type="STRING" id="692418.SAMN04488029_3157"/>
<reference evidence="2 3" key="1">
    <citation type="submission" date="2017-04" db="EMBL/GenBank/DDBJ databases">
        <authorList>
            <person name="Afonso C.L."/>
            <person name="Miller P.J."/>
            <person name="Scott M.A."/>
            <person name="Spackman E."/>
            <person name="Goraichik I."/>
            <person name="Dimitrov K.M."/>
            <person name="Suarez D.L."/>
            <person name="Swayne D.E."/>
        </authorList>
    </citation>
    <scope>NUCLEOTIDE SEQUENCE [LARGE SCALE GENOMIC DNA]</scope>
    <source>
        <strain evidence="2 3">DSM 26133</strain>
    </source>
</reference>
<accession>A0A1W2GKT1</accession>
<protein>
    <recommendedName>
        <fullName evidence="4">Lipoprotein</fullName>
    </recommendedName>
</protein>
<gene>
    <name evidence="2" type="ORF">SAMN04488029_3157</name>
</gene>
<evidence type="ECO:0000313" key="3">
    <source>
        <dbReference type="Proteomes" id="UP000192472"/>
    </source>
</evidence>
<organism evidence="2 3">
    <name type="scientific">Reichenbachiella faecimaris</name>
    <dbReference type="NCBI Taxonomy" id="692418"/>
    <lineage>
        <taxon>Bacteria</taxon>
        <taxon>Pseudomonadati</taxon>
        <taxon>Bacteroidota</taxon>
        <taxon>Cytophagia</taxon>
        <taxon>Cytophagales</taxon>
        <taxon>Reichenbachiellaceae</taxon>
        <taxon>Reichenbachiella</taxon>
    </lineage>
</organism>
<name>A0A1W2GKT1_REIFA</name>
<evidence type="ECO:0000256" key="1">
    <source>
        <dbReference type="SAM" id="SignalP"/>
    </source>
</evidence>
<keyword evidence="3" id="KW-1185">Reference proteome</keyword>
<dbReference type="EMBL" id="FWYF01000003">
    <property type="protein sequence ID" value="SMD36948.1"/>
    <property type="molecule type" value="Genomic_DNA"/>
</dbReference>
<keyword evidence="1" id="KW-0732">Signal</keyword>